<comment type="similarity">
    <text evidence="2 10">Belongs to the Arg-specific ADP-ribosyltransferase family.</text>
</comment>
<evidence type="ECO:0000256" key="11">
    <source>
        <dbReference type="SAM" id="MobiDB-lite"/>
    </source>
</evidence>
<dbReference type="GO" id="GO:0090729">
    <property type="term" value="F:toxin activity"/>
    <property type="evidence" value="ECO:0007669"/>
    <property type="project" value="UniProtKB-KW"/>
</dbReference>
<organism evidence="12 14">
    <name type="scientific">Adineta steineri</name>
    <dbReference type="NCBI Taxonomy" id="433720"/>
    <lineage>
        <taxon>Eukaryota</taxon>
        <taxon>Metazoa</taxon>
        <taxon>Spiralia</taxon>
        <taxon>Gnathifera</taxon>
        <taxon>Rotifera</taxon>
        <taxon>Eurotatoria</taxon>
        <taxon>Bdelloidea</taxon>
        <taxon>Adinetida</taxon>
        <taxon>Adinetidae</taxon>
        <taxon>Adineta</taxon>
    </lineage>
</organism>
<dbReference type="EC" id="2.4.2.31" evidence="10"/>
<keyword evidence="7" id="KW-0548">Nucleotidyltransferase</keyword>
<dbReference type="EMBL" id="CAJNOI010000392">
    <property type="protein sequence ID" value="CAF1265787.1"/>
    <property type="molecule type" value="Genomic_DNA"/>
</dbReference>
<comment type="subcellular location">
    <subcellularLocation>
        <location evidence="1">Secreted</location>
    </subcellularLocation>
</comment>
<dbReference type="InterPro" id="IPR000768">
    <property type="entry name" value="ART"/>
</dbReference>
<evidence type="ECO:0000256" key="1">
    <source>
        <dbReference type="ARBA" id="ARBA00004613"/>
    </source>
</evidence>
<dbReference type="Proteomes" id="UP000663832">
    <property type="component" value="Unassembled WGS sequence"/>
</dbReference>
<dbReference type="GO" id="GO:0005576">
    <property type="term" value="C:extracellular region"/>
    <property type="evidence" value="ECO:0007669"/>
    <property type="project" value="UniProtKB-SubCell"/>
</dbReference>
<sequence>MSITNRFSDIDVTFKRLPAVHGYHSQQLVSIEKSLESIESQINELKIYIKQAKKYCHFPSEHGLTRDESAAVYIYTMEWDETSLYRLLNKALRNENRQDIKIWFSYLKLFDTALDKLPTVKESVWRGIPLDIGKNYTKNQVLTWWPVSSCSSSVNVIEKFLENNKSSTLFLIETINGKKVSGYTALEDEDEIILKIGTQFRVKSPPLKQSNQSYLVHLIELDHNDESVASPIKNLSVTPKPSNQEASRASRDA</sequence>
<evidence type="ECO:0000256" key="10">
    <source>
        <dbReference type="RuleBase" id="RU361228"/>
    </source>
</evidence>
<evidence type="ECO:0000256" key="2">
    <source>
        <dbReference type="ARBA" id="ARBA00009558"/>
    </source>
</evidence>
<evidence type="ECO:0000256" key="8">
    <source>
        <dbReference type="ARBA" id="ARBA00023026"/>
    </source>
</evidence>
<feature type="compositionally biased region" description="Polar residues" evidence="11">
    <location>
        <begin position="233"/>
        <end position="247"/>
    </location>
</feature>
<evidence type="ECO:0000313" key="14">
    <source>
        <dbReference type="Proteomes" id="UP000663832"/>
    </source>
</evidence>
<protein>
    <recommendedName>
        <fullName evidence="10">NAD(P)(+)--arginine ADP-ribosyltransferase</fullName>
        <ecNumber evidence="10">2.4.2.31</ecNumber>
    </recommendedName>
    <alternativeName>
        <fullName evidence="10">Mono(ADP-ribosyl)transferase</fullName>
    </alternativeName>
</protein>
<evidence type="ECO:0000256" key="3">
    <source>
        <dbReference type="ARBA" id="ARBA00022525"/>
    </source>
</evidence>
<keyword evidence="10" id="KW-0520">NAD</keyword>
<dbReference type="GO" id="GO:0003950">
    <property type="term" value="F:NAD+ poly-ADP-ribosyltransferase activity"/>
    <property type="evidence" value="ECO:0007669"/>
    <property type="project" value="TreeGrafter"/>
</dbReference>
<evidence type="ECO:0000313" key="13">
    <source>
        <dbReference type="EMBL" id="CAF1265787.1"/>
    </source>
</evidence>
<keyword evidence="8" id="KW-0843">Virulence</keyword>
<evidence type="ECO:0000256" key="6">
    <source>
        <dbReference type="ARBA" id="ARBA00022679"/>
    </source>
</evidence>
<dbReference type="AlphaFoldDB" id="A0A813XNW2"/>
<comment type="catalytic activity">
    <reaction evidence="9 10">
        <text>L-arginyl-[protein] + NAD(+) = N(omega)-(ADP-D-ribosyl)-L-arginyl-[protein] + nicotinamide + H(+)</text>
        <dbReference type="Rhea" id="RHEA:19149"/>
        <dbReference type="Rhea" id="RHEA-COMP:10532"/>
        <dbReference type="Rhea" id="RHEA-COMP:15087"/>
        <dbReference type="ChEBI" id="CHEBI:15378"/>
        <dbReference type="ChEBI" id="CHEBI:17154"/>
        <dbReference type="ChEBI" id="CHEBI:29965"/>
        <dbReference type="ChEBI" id="CHEBI:57540"/>
        <dbReference type="ChEBI" id="CHEBI:142554"/>
        <dbReference type="EC" id="2.4.2.31"/>
    </reaction>
</comment>
<evidence type="ECO:0000313" key="12">
    <source>
        <dbReference type="EMBL" id="CAF0867697.1"/>
    </source>
</evidence>
<dbReference type="GO" id="GO:0016779">
    <property type="term" value="F:nucleotidyltransferase activity"/>
    <property type="evidence" value="ECO:0007669"/>
    <property type="project" value="UniProtKB-KW"/>
</dbReference>
<dbReference type="PROSITE" id="PS51996">
    <property type="entry name" value="TR_MART"/>
    <property type="match status" value="1"/>
</dbReference>
<dbReference type="SUPFAM" id="SSF56399">
    <property type="entry name" value="ADP-ribosylation"/>
    <property type="match status" value="1"/>
</dbReference>
<proteinExistence type="inferred from homology"/>
<dbReference type="Proteomes" id="UP000663877">
    <property type="component" value="Unassembled WGS sequence"/>
</dbReference>
<keyword evidence="3" id="KW-0964">Secreted</keyword>
<reference evidence="12" key="1">
    <citation type="submission" date="2021-02" db="EMBL/GenBank/DDBJ databases">
        <authorList>
            <person name="Nowell W R."/>
        </authorList>
    </citation>
    <scope>NUCLEOTIDE SEQUENCE</scope>
</reference>
<dbReference type="OrthoDB" id="423533at2759"/>
<keyword evidence="14" id="KW-1185">Reference proteome</keyword>
<keyword evidence="5 10" id="KW-0328">Glycosyltransferase</keyword>
<evidence type="ECO:0000256" key="9">
    <source>
        <dbReference type="ARBA" id="ARBA00047597"/>
    </source>
</evidence>
<dbReference type="GO" id="GO:0106274">
    <property type="term" value="F:NAD+-protein-arginine ADP-ribosyltransferase activity"/>
    <property type="evidence" value="ECO:0007669"/>
    <property type="project" value="UniProtKB-EC"/>
</dbReference>
<keyword evidence="10" id="KW-0521">NADP</keyword>
<accession>A0A813XNW2</accession>
<gene>
    <name evidence="13" type="ORF">BJG266_LOCUS30378</name>
    <name evidence="12" type="ORF">QVE165_LOCUS7721</name>
</gene>
<evidence type="ECO:0000256" key="7">
    <source>
        <dbReference type="ARBA" id="ARBA00022695"/>
    </source>
</evidence>
<evidence type="ECO:0000256" key="5">
    <source>
        <dbReference type="ARBA" id="ARBA00022676"/>
    </source>
</evidence>
<dbReference type="Gene3D" id="3.90.176.10">
    <property type="entry name" value="Toxin ADP-ribosyltransferase, Chain A, domain 1"/>
    <property type="match status" value="1"/>
</dbReference>
<keyword evidence="4" id="KW-0800">Toxin</keyword>
<dbReference type="Pfam" id="PF01129">
    <property type="entry name" value="ART"/>
    <property type="match status" value="1"/>
</dbReference>
<comment type="caution">
    <text evidence="12">The sequence shown here is derived from an EMBL/GenBank/DDBJ whole genome shotgun (WGS) entry which is preliminary data.</text>
</comment>
<dbReference type="PANTHER" id="PTHR10339">
    <property type="entry name" value="ADP-RIBOSYLTRANSFERASE"/>
    <property type="match status" value="1"/>
</dbReference>
<feature type="region of interest" description="Disordered" evidence="11">
    <location>
        <begin position="231"/>
        <end position="253"/>
    </location>
</feature>
<name>A0A813XNW2_9BILA</name>
<dbReference type="InterPro" id="IPR050999">
    <property type="entry name" value="ADP-ribosyltransferase_ARG"/>
</dbReference>
<evidence type="ECO:0000256" key="4">
    <source>
        <dbReference type="ARBA" id="ARBA00022656"/>
    </source>
</evidence>
<keyword evidence="6 10" id="KW-0808">Transferase</keyword>
<dbReference type="EMBL" id="CAJNOM010000033">
    <property type="protein sequence ID" value="CAF0867697.1"/>
    <property type="molecule type" value="Genomic_DNA"/>
</dbReference>
<dbReference type="PANTHER" id="PTHR10339:SF25">
    <property type="entry name" value="SECRETED EXOENZYME S"/>
    <property type="match status" value="1"/>
</dbReference>